<evidence type="ECO:0000313" key="3">
    <source>
        <dbReference type="EMBL" id="EQD45553.1"/>
    </source>
</evidence>
<dbReference type="Pfam" id="PF13561">
    <property type="entry name" value="adh_short_C2"/>
    <property type="match status" value="1"/>
</dbReference>
<proteinExistence type="inferred from homology"/>
<evidence type="ECO:0000256" key="2">
    <source>
        <dbReference type="ARBA" id="ARBA00023002"/>
    </source>
</evidence>
<organism evidence="3">
    <name type="scientific">mine drainage metagenome</name>
    <dbReference type="NCBI Taxonomy" id="410659"/>
    <lineage>
        <taxon>unclassified sequences</taxon>
        <taxon>metagenomes</taxon>
        <taxon>ecological metagenomes</taxon>
    </lineage>
</organism>
<comment type="caution">
    <text evidence="3">The sequence shown here is derived from an EMBL/GenBank/DDBJ whole genome shotgun (WGS) entry which is preliminary data.</text>
</comment>
<dbReference type="AlphaFoldDB" id="T0ZLK5"/>
<accession>T0ZLK5</accession>
<dbReference type="Gene3D" id="3.40.50.720">
    <property type="entry name" value="NAD(P)-binding Rossmann-like Domain"/>
    <property type="match status" value="1"/>
</dbReference>
<evidence type="ECO:0000256" key="1">
    <source>
        <dbReference type="ARBA" id="ARBA00006484"/>
    </source>
</evidence>
<dbReference type="SUPFAM" id="SSF51735">
    <property type="entry name" value="NAD(P)-binding Rossmann-fold domains"/>
    <property type="match status" value="1"/>
</dbReference>
<keyword evidence="2" id="KW-0560">Oxidoreductase</keyword>
<dbReference type="EMBL" id="AUZZ01006691">
    <property type="protein sequence ID" value="EQD45553.1"/>
    <property type="molecule type" value="Genomic_DNA"/>
</dbReference>
<protein>
    <submittedName>
        <fullName evidence="3">Short-chain dehydrogenase/reductase SDR</fullName>
    </submittedName>
</protein>
<dbReference type="InterPro" id="IPR002347">
    <property type="entry name" value="SDR_fam"/>
</dbReference>
<dbReference type="InterPro" id="IPR036291">
    <property type="entry name" value="NAD(P)-bd_dom_sf"/>
</dbReference>
<dbReference type="PANTHER" id="PTHR43477">
    <property type="entry name" value="DIHYDROANTICAPSIN 7-DEHYDROGENASE"/>
    <property type="match status" value="1"/>
</dbReference>
<feature type="non-terminal residue" evidence="3">
    <location>
        <position position="1"/>
    </location>
</feature>
<reference evidence="3" key="2">
    <citation type="journal article" date="2014" name="ISME J.">
        <title>Microbial stratification in low pH oxic and suboxic macroscopic growths along an acid mine drainage.</title>
        <authorList>
            <person name="Mendez-Garcia C."/>
            <person name="Mesa V."/>
            <person name="Sprenger R.R."/>
            <person name="Richter M."/>
            <person name="Diez M.S."/>
            <person name="Solano J."/>
            <person name="Bargiela R."/>
            <person name="Golyshina O.V."/>
            <person name="Manteca A."/>
            <person name="Ramos J.L."/>
            <person name="Gallego J.R."/>
            <person name="Llorente I."/>
            <person name="Martins Dos Santos V.A."/>
            <person name="Jensen O.N."/>
            <person name="Pelaez A.I."/>
            <person name="Sanchez J."/>
            <person name="Ferrer M."/>
        </authorList>
    </citation>
    <scope>NUCLEOTIDE SEQUENCE</scope>
</reference>
<gene>
    <name evidence="3" type="ORF">B2A_09263</name>
</gene>
<reference evidence="3" key="1">
    <citation type="submission" date="2013-08" db="EMBL/GenBank/DDBJ databases">
        <authorList>
            <person name="Mendez C."/>
            <person name="Richter M."/>
            <person name="Ferrer M."/>
            <person name="Sanchez J."/>
        </authorList>
    </citation>
    <scope>NUCLEOTIDE SEQUENCE</scope>
</reference>
<dbReference type="PANTHER" id="PTHR43477:SF1">
    <property type="entry name" value="DIHYDROANTICAPSIN 7-DEHYDROGENASE"/>
    <property type="match status" value="1"/>
</dbReference>
<name>T0ZLK5_9ZZZZ</name>
<sequence>GIRVLAIAPGAIQTPINQSVWANPVTLQDLDRKIAMGRLGTSREIATVAAFLASDLASYMTGTTVAVDGGMLIYPDFRHGG</sequence>
<dbReference type="InterPro" id="IPR051122">
    <property type="entry name" value="SDR_DHRS6-like"/>
</dbReference>
<dbReference type="GO" id="GO:0016491">
    <property type="term" value="F:oxidoreductase activity"/>
    <property type="evidence" value="ECO:0007669"/>
    <property type="project" value="UniProtKB-KW"/>
</dbReference>
<comment type="similarity">
    <text evidence="1">Belongs to the short-chain dehydrogenases/reductases (SDR) family.</text>
</comment>